<dbReference type="InterPro" id="IPR036388">
    <property type="entry name" value="WH-like_DNA-bd_sf"/>
</dbReference>
<dbReference type="InterPro" id="IPR029063">
    <property type="entry name" value="SAM-dependent_MTases_sf"/>
</dbReference>
<organism evidence="6 7">
    <name type="scientific">Galerina marginata (strain CBS 339.88)</name>
    <dbReference type="NCBI Taxonomy" id="685588"/>
    <lineage>
        <taxon>Eukaryota</taxon>
        <taxon>Fungi</taxon>
        <taxon>Dikarya</taxon>
        <taxon>Basidiomycota</taxon>
        <taxon>Agaricomycotina</taxon>
        <taxon>Agaricomycetes</taxon>
        <taxon>Agaricomycetidae</taxon>
        <taxon>Agaricales</taxon>
        <taxon>Agaricineae</taxon>
        <taxon>Strophariaceae</taxon>
        <taxon>Galerina</taxon>
    </lineage>
</organism>
<gene>
    <name evidence="6" type="ORF">GALMADRAFT_263497</name>
</gene>
<evidence type="ECO:0000313" key="6">
    <source>
        <dbReference type="EMBL" id="KDR83075.1"/>
    </source>
</evidence>
<evidence type="ECO:0000259" key="5">
    <source>
        <dbReference type="Pfam" id="PF08100"/>
    </source>
</evidence>
<protein>
    <submittedName>
        <fullName evidence="6">Uncharacterized protein</fullName>
    </submittedName>
</protein>
<dbReference type="InterPro" id="IPR016461">
    <property type="entry name" value="COMT-like"/>
</dbReference>
<feature type="domain" description="O-methyltransferase C-terminal" evidence="4">
    <location>
        <begin position="199"/>
        <end position="395"/>
    </location>
</feature>
<dbReference type="GO" id="GO:0008171">
    <property type="term" value="F:O-methyltransferase activity"/>
    <property type="evidence" value="ECO:0007669"/>
    <property type="project" value="InterPro"/>
</dbReference>
<dbReference type="GO" id="GO:0032259">
    <property type="term" value="P:methylation"/>
    <property type="evidence" value="ECO:0007669"/>
    <property type="project" value="UniProtKB-KW"/>
</dbReference>
<dbReference type="HOGENOM" id="CLU_005533_0_3_1"/>
<evidence type="ECO:0000259" key="4">
    <source>
        <dbReference type="Pfam" id="PF00891"/>
    </source>
</evidence>
<accession>A0A067TIN3</accession>
<dbReference type="EMBL" id="KL142369">
    <property type="protein sequence ID" value="KDR83075.1"/>
    <property type="molecule type" value="Genomic_DNA"/>
</dbReference>
<dbReference type="PANTHER" id="PTHR43712">
    <property type="entry name" value="PUTATIVE (AFU_ORTHOLOGUE AFUA_4G14580)-RELATED"/>
    <property type="match status" value="1"/>
</dbReference>
<evidence type="ECO:0000256" key="1">
    <source>
        <dbReference type="ARBA" id="ARBA00022603"/>
    </source>
</evidence>
<evidence type="ECO:0000313" key="7">
    <source>
        <dbReference type="Proteomes" id="UP000027222"/>
    </source>
</evidence>
<dbReference type="Pfam" id="PF00891">
    <property type="entry name" value="Methyltransf_2"/>
    <property type="match status" value="1"/>
</dbReference>
<dbReference type="Proteomes" id="UP000027222">
    <property type="component" value="Unassembled WGS sequence"/>
</dbReference>
<feature type="domain" description="O-methyltransferase dimerisation" evidence="5">
    <location>
        <begin position="80"/>
        <end position="157"/>
    </location>
</feature>
<dbReference type="InterPro" id="IPR012967">
    <property type="entry name" value="COMT_dimerisation"/>
</dbReference>
<dbReference type="AlphaFoldDB" id="A0A067TIN3"/>
<sequence length="477" mass="52462">MPESSATARELLKLISTALSTIEKTCKATNYEIPNLHLPFQPRSEGFRSDPAAAEAANVISAAAFQLAAIFMPPQVSLYQVVGGHKKSAALRVCLESNVTEILREGGPEGVHIDDIAAKNGQDPQKIGRFLRILASNHIYREVKPNVFTNTRISSMLDTGKSSEEVLANPEKKHDNTPGLAALASHHLDEAFKASAYAWETLADPMTAKSGEPDASPFARAMGRKETLWQFYERPEEAFRQRRFGIAMQGVKAFQPAAASLDAFDWEGLPSGAVVVDVGGGVGTSSLFLAKTFPELQVIVQDLPGVIQEAEKLWVKELPGAVESGRLKIEVQDFFEPQPQRKVSVFFMKQILHDWSDQYGIKILKNLWAAASKETRLVLMESLMPFACHDSSTDEGGRFGAVSHMAPAPLLANYGAVKEMAYGADIVMFLLFNSQERTIRHIDDLLRRTGWQMTVVRRQEGSDSTFLQSMEAAPIGK</sequence>
<evidence type="ECO:0000256" key="3">
    <source>
        <dbReference type="ARBA" id="ARBA00022691"/>
    </source>
</evidence>
<proteinExistence type="predicted"/>
<keyword evidence="1" id="KW-0489">Methyltransferase</keyword>
<keyword evidence="3" id="KW-0949">S-adenosyl-L-methionine</keyword>
<dbReference type="GO" id="GO:0046983">
    <property type="term" value="F:protein dimerization activity"/>
    <property type="evidence" value="ECO:0007669"/>
    <property type="project" value="InterPro"/>
</dbReference>
<dbReference type="SUPFAM" id="SSF53335">
    <property type="entry name" value="S-adenosyl-L-methionine-dependent methyltransferases"/>
    <property type="match status" value="1"/>
</dbReference>
<dbReference type="OrthoDB" id="2410195at2759"/>
<dbReference type="PANTHER" id="PTHR43712:SF2">
    <property type="entry name" value="O-METHYLTRANSFERASE CICE"/>
    <property type="match status" value="1"/>
</dbReference>
<dbReference type="SUPFAM" id="SSF46785">
    <property type="entry name" value="Winged helix' DNA-binding domain"/>
    <property type="match status" value="1"/>
</dbReference>
<dbReference type="PROSITE" id="PS51683">
    <property type="entry name" value="SAM_OMT_II"/>
    <property type="match status" value="1"/>
</dbReference>
<dbReference type="InterPro" id="IPR036390">
    <property type="entry name" value="WH_DNA-bd_sf"/>
</dbReference>
<reference evidence="7" key="1">
    <citation type="journal article" date="2014" name="Proc. Natl. Acad. Sci. U.S.A.">
        <title>Extensive sampling of basidiomycete genomes demonstrates inadequacy of the white-rot/brown-rot paradigm for wood decay fungi.</title>
        <authorList>
            <person name="Riley R."/>
            <person name="Salamov A.A."/>
            <person name="Brown D.W."/>
            <person name="Nagy L.G."/>
            <person name="Floudas D."/>
            <person name="Held B.W."/>
            <person name="Levasseur A."/>
            <person name="Lombard V."/>
            <person name="Morin E."/>
            <person name="Otillar R."/>
            <person name="Lindquist E.A."/>
            <person name="Sun H."/>
            <person name="LaButti K.M."/>
            <person name="Schmutz J."/>
            <person name="Jabbour D."/>
            <person name="Luo H."/>
            <person name="Baker S.E."/>
            <person name="Pisabarro A.G."/>
            <person name="Walton J.D."/>
            <person name="Blanchette R.A."/>
            <person name="Henrissat B."/>
            <person name="Martin F."/>
            <person name="Cullen D."/>
            <person name="Hibbett D.S."/>
            <person name="Grigoriev I.V."/>
        </authorList>
    </citation>
    <scope>NUCLEOTIDE SEQUENCE [LARGE SCALE GENOMIC DNA]</scope>
    <source>
        <strain evidence="7">CBS 339.88</strain>
    </source>
</reference>
<keyword evidence="7" id="KW-1185">Reference proteome</keyword>
<dbReference type="InterPro" id="IPR001077">
    <property type="entry name" value="COMT_C"/>
</dbReference>
<dbReference type="STRING" id="685588.A0A067TIN3"/>
<dbReference type="Pfam" id="PF08100">
    <property type="entry name" value="Dimerisation"/>
    <property type="match status" value="1"/>
</dbReference>
<dbReference type="Gene3D" id="1.10.10.10">
    <property type="entry name" value="Winged helix-like DNA-binding domain superfamily/Winged helix DNA-binding domain"/>
    <property type="match status" value="1"/>
</dbReference>
<dbReference type="Gene3D" id="3.40.50.150">
    <property type="entry name" value="Vaccinia Virus protein VP39"/>
    <property type="match status" value="1"/>
</dbReference>
<name>A0A067TIN3_GALM3</name>
<keyword evidence="2" id="KW-0808">Transferase</keyword>
<evidence type="ECO:0000256" key="2">
    <source>
        <dbReference type="ARBA" id="ARBA00022679"/>
    </source>
</evidence>